<organism evidence="1 2">
    <name type="scientific">Lactuca saligna</name>
    <name type="common">Willowleaf lettuce</name>
    <dbReference type="NCBI Taxonomy" id="75948"/>
    <lineage>
        <taxon>Eukaryota</taxon>
        <taxon>Viridiplantae</taxon>
        <taxon>Streptophyta</taxon>
        <taxon>Embryophyta</taxon>
        <taxon>Tracheophyta</taxon>
        <taxon>Spermatophyta</taxon>
        <taxon>Magnoliopsida</taxon>
        <taxon>eudicotyledons</taxon>
        <taxon>Gunneridae</taxon>
        <taxon>Pentapetalae</taxon>
        <taxon>asterids</taxon>
        <taxon>campanulids</taxon>
        <taxon>Asterales</taxon>
        <taxon>Asteraceae</taxon>
        <taxon>Cichorioideae</taxon>
        <taxon>Cichorieae</taxon>
        <taxon>Lactucinae</taxon>
        <taxon>Lactuca</taxon>
    </lineage>
</organism>
<keyword evidence="2" id="KW-1185">Reference proteome</keyword>
<protein>
    <submittedName>
        <fullName evidence="1">Uncharacterized protein</fullName>
    </submittedName>
</protein>
<dbReference type="Proteomes" id="UP001177003">
    <property type="component" value="Chromosome 8"/>
</dbReference>
<accession>A0AA35ZQZ9</accession>
<proteinExistence type="predicted"/>
<sequence>MVVTPTTTIYVDGLASPGTESSEQPTKPDAFKLSTDEAVEQAAHLRSQMHILWGTLLYERSVGEFKMDLSAWEKSLAAAVKTFELAVSSPTDLAVTIKNHCSNGTASADNLDKF</sequence>
<name>A0AA35ZQZ9_LACSI</name>
<dbReference type="InterPro" id="IPR044517">
    <property type="entry name" value="PHOX1-4"/>
</dbReference>
<dbReference type="AlphaFoldDB" id="A0AA35ZQZ9"/>
<evidence type="ECO:0000313" key="2">
    <source>
        <dbReference type="Proteomes" id="UP001177003"/>
    </source>
</evidence>
<gene>
    <name evidence="1" type="ORF">LSALG_LOCUS35539</name>
</gene>
<dbReference type="EMBL" id="OX465084">
    <property type="protein sequence ID" value="CAI9296686.1"/>
    <property type="molecule type" value="Genomic_DNA"/>
</dbReference>
<reference evidence="1" key="1">
    <citation type="submission" date="2023-04" db="EMBL/GenBank/DDBJ databases">
        <authorList>
            <person name="Vijverberg K."/>
            <person name="Xiong W."/>
            <person name="Schranz E."/>
        </authorList>
    </citation>
    <scope>NUCLEOTIDE SEQUENCE</scope>
</reference>
<evidence type="ECO:0000313" key="1">
    <source>
        <dbReference type="EMBL" id="CAI9296686.1"/>
    </source>
</evidence>
<dbReference type="PANTHER" id="PTHR46183">
    <property type="entry name" value="PROTEIN CLMP1"/>
    <property type="match status" value="1"/>
</dbReference>
<dbReference type="PANTHER" id="PTHR46183:SF20">
    <property type="entry name" value="43KDA POSTSYNAPTIC PROTEIN"/>
    <property type="match status" value="1"/>
</dbReference>